<dbReference type="EMBL" id="QAAD01000017">
    <property type="protein sequence ID" value="PTN07416.1"/>
    <property type="molecule type" value="Genomic_DNA"/>
</dbReference>
<dbReference type="OrthoDB" id="997590at2"/>
<dbReference type="Pfam" id="PF13091">
    <property type="entry name" value="PLDc_2"/>
    <property type="match status" value="1"/>
</dbReference>
<protein>
    <submittedName>
        <fullName evidence="3">Phospholipase D-like protein</fullName>
    </submittedName>
</protein>
<feature type="coiled-coil region" evidence="1">
    <location>
        <begin position="142"/>
        <end position="189"/>
    </location>
</feature>
<name>A0A2T5BYV1_9BACT</name>
<gene>
    <name evidence="3" type="ORF">C8N47_1178</name>
</gene>
<reference evidence="3 4" key="1">
    <citation type="submission" date="2018-04" db="EMBL/GenBank/DDBJ databases">
        <title>Genomic Encyclopedia of Archaeal and Bacterial Type Strains, Phase II (KMG-II): from individual species to whole genera.</title>
        <authorList>
            <person name="Goeker M."/>
        </authorList>
    </citation>
    <scope>NUCLEOTIDE SEQUENCE [LARGE SCALE GENOMIC DNA]</scope>
    <source>
        <strain evidence="3 4">DSM 28823</strain>
    </source>
</reference>
<sequence length="275" mass="32641">MKVLSTTETSYHLEKLVKEAKEKLTIVSPYLKINKLIRVSLEDAFKRCSEVNFVFRTNQLNFSEKKWLEEFKHVNLIDVQNLHAKCYLNENIAILSSMNLYEYSQINNHEMSVYIERNQEEDAYNDIIDKVNAIIRASDFLKRRAMKEKALAEKEARITERNRLQAERMAKAEERKRLAAEKKAQLASSQKTPDRTYTMGTLIFNLQQEYNFTVPLWGDDKVYRYLCQKAMEIVEFTKNELYQDKDAVLRLTQLGEERYAFLYRELKKFGKPKEM</sequence>
<evidence type="ECO:0000313" key="4">
    <source>
        <dbReference type="Proteomes" id="UP000243525"/>
    </source>
</evidence>
<dbReference type="InterPro" id="IPR025202">
    <property type="entry name" value="PLD-like_dom"/>
</dbReference>
<comment type="caution">
    <text evidence="3">The sequence shown here is derived from an EMBL/GenBank/DDBJ whole genome shotgun (WGS) entry which is preliminary data.</text>
</comment>
<keyword evidence="1" id="KW-0175">Coiled coil</keyword>
<evidence type="ECO:0000313" key="3">
    <source>
        <dbReference type="EMBL" id="PTN07416.1"/>
    </source>
</evidence>
<dbReference type="InterPro" id="IPR059166">
    <property type="entry name" value="PLD-like_cat"/>
</dbReference>
<accession>A0A2T5BYV1</accession>
<organism evidence="3 4">
    <name type="scientific">Mangrovibacterium marinum</name>
    <dbReference type="NCBI Taxonomy" id="1639118"/>
    <lineage>
        <taxon>Bacteria</taxon>
        <taxon>Pseudomonadati</taxon>
        <taxon>Bacteroidota</taxon>
        <taxon>Bacteroidia</taxon>
        <taxon>Marinilabiliales</taxon>
        <taxon>Prolixibacteraceae</taxon>
        <taxon>Mangrovibacterium</taxon>
    </lineage>
</organism>
<proteinExistence type="predicted"/>
<dbReference type="Gene3D" id="3.30.870.10">
    <property type="entry name" value="Endonuclease Chain A"/>
    <property type="match status" value="1"/>
</dbReference>
<dbReference type="SUPFAM" id="SSF56024">
    <property type="entry name" value="Phospholipase D/nuclease"/>
    <property type="match status" value="1"/>
</dbReference>
<evidence type="ECO:0000256" key="1">
    <source>
        <dbReference type="SAM" id="Coils"/>
    </source>
</evidence>
<dbReference type="AlphaFoldDB" id="A0A2T5BYV1"/>
<dbReference type="Proteomes" id="UP000243525">
    <property type="component" value="Unassembled WGS sequence"/>
</dbReference>
<dbReference type="CDD" id="cd09176">
    <property type="entry name" value="PLDc_unchar6"/>
    <property type="match status" value="1"/>
</dbReference>
<feature type="domain" description="Phospholipase D-like" evidence="2">
    <location>
        <begin position="15"/>
        <end position="128"/>
    </location>
</feature>
<dbReference type="RefSeq" id="WP_107823254.1">
    <property type="nucleotide sequence ID" value="NZ_OY782574.1"/>
</dbReference>
<keyword evidence="4" id="KW-1185">Reference proteome</keyword>
<evidence type="ECO:0000259" key="2">
    <source>
        <dbReference type="Pfam" id="PF13091"/>
    </source>
</evidence>